<dbReference type="KEGG" id="fcz:IMF26_05230"/>
<evidence type="ECO:0000256" key="1">
    <source>
        <dbReference type="SAM" id="Phobius"/>
    </source>
</evidence>
<accession>A0AAT9LDJ2</accession>
<dbReference type="AlphaFoldDB" id="A0AAT9LDJ2"/>
<feature type="transmembrane region" description="Helical" evidence="1">
    <location>
        <begin position="6"/>
        <end position="24"/>
    </location>
</feature>
<proteinExistence type="predicted"/>
<reference evidence="3" key="2">
    <citation type="journal article" date="2023" name="Biology">
        <title>Prokaryotic Life Associated with Coal-Fire Gas Vents Revealed by Metagenomics.</title>
        <authorList>
            <person name="Kadnikov V.V."/>
            <person name="Mardanov A.V."/>
            <person name="Beletsky A.V."/>
            <person name="Karnachuk O.V."/>
            <person name="Ravin N.V."/>
        </authorList>
    </citation>
    <scope>NUCLEOTIDE SEQUENCE</scope>
    <source>
        <strain evidence="3">Bu02</strain>
    </source>
</reference>
<keyword evidence="1" id="KW-0812">Transmembrane</keyword>
<evidence type="ECO:0000259" key="2">
    <source>
        <dbReference type="Pfam" id="PF20539"/>
    </source>
</evidence>
<dbReference type="EMBL" id="CP062796">
    <property type="protein sequence ID" value="QUL99446.1"/>
    <property type="molecule type" value="Genomic_DNA"/>
</dbReference>
<evidence type="ECO:0000313" key="3">
    <source>
        <dbReference type="EMBL" id="QUL99446.1"/>
    </source>
</evidence>
<feature type="domain" description="DUF6754" evidence="2">
    <location>
        <begin position="8"/>
        <end position="254"/>
    </location>
</feature>
<dbReference type="Pfam" id="PF20539">
    <property type="entry name" value="DUF6754"/>
    <property type="match status" value="1"/>
</dbReference>
<feature type="transmembrane region" description="Helical" evidence="1">
    <location>
        <begin position="232"/>
        <end position="252"/>
    </location>
</feature>
<keyword evidence="1" id="KW-1133">Transmembrane helix</keyword>
<gene>
    <name evidence="3" type="ORF">IMF26_05230</name>
</gene>
<protein>
    <recommendedName>
        <fullName evidence="2">DUF6754 domain-containing protein</fullName>
    </recommendedName>
</protein>
<sequence length="258" mass="27480">MLASGMLFTLVTLVIVCTAILLGINEARKGKQPQIRPLAALQAIDEAIGRATEMGRPVHFSAGVGNLTVRGAPVMMASLSFLSYIAEKSARMDCSLIVTVAQGDVYAASDEVVRGAFLRAGKPELYQPGVVRYLSADQYVYAGGIVGIINRENVAVNIMIGHYANEALFIAEEAHHAGCMQIAGTTNEYQIPFFVAACDYVLLGEEVFAAGAQLSQEPSELGAITGQDFVKLFALILVLLGSISATFGSSFISRLINR</sequence>
<reference evidence="3" key="1">
    <citation type="submission" date="2020-10" db="EMBL/GenBank/DDBJ databases">
        <authorList>
            <person name="Kadnikov V."/>
            <person name="Beletsky A.V."/>
            <person name="Mardanov A.V."/>
            <person name="Karnachuk O.V."/>
            <person name="Ravin N.V."/>
        </authorList>
    </citation>
    <scope>NUCLEOTIDE SEQUENCE</scope>
    <source>
        <strain evidence="3">Bu02</strain>
    </source>
</reference>
<organism evidence="3">
    <name type="scientific">Candidatus Fermentithermobacillus carboniphilus</name>
    <dbReference type="NCBI Taxonomy" id="3085328"/>
    <lineage>
        <taxon>Bacteria</taxon>
        <taxon>Bacillati</taxon>
        <taxon>Bacillota</taxon>
        <taxon>Candidatus Fermentithermobacillia</taxon>
        <taxon>Candidatus Fermentithermobacillales</taxon>
        <taxon>Candidatus Fermentithermobacillaceae</taxon>
        <taxon>Candidatus Fermentithermobacillus</taxon>
    </lineage>
</organism>
<keyword evidence="1" id="KW-0472">Membrane</keyword>
<dbReference type="InterPro" id="IPR046642">
    <property type="entry name" value="DUF6754"/>
</dbReference>
<name>A0AAT9LDJ2_9FIRM</name>